<organism evidence="2 3">
    <name type="scientific">Lithospermum erythrorhizon</name>
    <name type="common">Purple gromwell</name>
    <name type="synonym">Lithospermum officinale var. erythrorhizon</name>
    <dbReference type="NCBI Taxonomy" id="34254"/>
    <lineage>
        <taxon>Eukaryota</taxon>
        <taxon>Viridiplantae</taxon>
        <taxon>Streptophyta</taxon>
        <taxon>Embryophyta</taxon>
        <taxon>Tracheophyta</taxon>
        <taxon>Spermatophyta</taxon>
        <taxon>Magnoliopsida</taxon>
        <taxon>eudicotyledons</taxon>
        <taxon>Gunneridae</taxon>
        <taxon>Pentapetalae</taxon>
        <taxon>asterids</taxon>
        <taxon>lamiids</taxon>
        <taxon>Boraginales</taxon>
        <taxon>Boraginaceae</taxon>
        <taxon>Boraginoideae</taxon>
        <taxon>Lithospermeae</taxon>
        <taxon>Lithospermum</taxon>
    </lineage>
</organism>
<dbReference type="Pfam" id="PF00078">
    <property type="entry name" value="RVT_1"/>
    <property type="match status" value="1"/>
</dbReference>
<proteinExistence type="predicted"/>
<dbReference type="PANTHER" id="PTHR46890:SF48">
    <property type="entry name" value="RNA-DIRECTED DNA POLYMERASE"/>
    <property type="match status" value="1"/>
</dbReference>
<dbReference type="InterPro" id="IPR052343">
    <property type="entry name" value="Retrotransposon-Effector_Assoc"/>
</dbReference>
<keyword evidence="3" id="KW-1185">Reference proteome</keyword>
<protein>
    <recommendedName>
        <fullName evidence="1">Reverse transcriptase domain-containing protein</fullName>
    </recommendedName>
</protein>
<dbReference type="AlphaFoldDB" id="A0AAV3PCL9"/>
<evidence type="ECO:0000313" key="2">
    <source>
        <dbReference type="EMBL" id="GAA0149026.1"/>
    </source>
</evidence>
<dbReference type="EMBL" id="BAABME010001338">
    <property type="protein sequence ID" value="GAA0149026.1"/>
    <property type="molecule type" value="Genomic_DNA"/>
</dbReference>
<evidence type="ECO:0000313" key="3">
    <source>
        <dbReference type="Proteomes" id="UP001454036"/>
    </source>
</evidence>
<name>A0AAV3PCL9_LITER</name>
<evidence type="ECO:0000259" key="1">
    <source>
        <dbReference type="Pfam" id="PF00078"/>
    </source>
</evidence>
<gene>
    <name evidence="2" type="ORF">LIER_08303</name>
</gene>
<feature type="domain" description="Reverse transcriptase" evidence="1">
    <location>
        <begin position="82"/>
        <end position="193"/>
    </location>
</feature>
<sequence>MLWKHEWETIKKELKLPNGLFVDARGRKDGLALLCPSEEEIKKCVFSMNGSKAPGPDVNYLNNGRFLKKLNFTLITLVPKVERPISVGQFRPINLCNRVAKVIAKALSCRLKKLLPNVISDTQNAFMPDRLITKNILLAYEAHHALKHKKSCRQVFMSIKLDMLKVYDYIEWSFVRAMLTSVGFSLKWVQLIMDYVELVTYSLLINGLITLSKGACTRGELQSMSLGPGLEPMTHLMFPNDTLLLGSATCEEAAKLKDTRKAISYMLSMSEVASHGKYRGLPTTIGASKKEVFRSIVDRVKAKVDNWKPRLLSTLISSGDQIRQVKGKYIGCPGKHFLSQRMMVGLSFEIRRDLIKHYFVRKPGNSSQSPLVNSLRFTRLDISPKQTSGQPP</sequence>
<dbReference type="PANTHER" id="PTHR46890">
    <property type="entry name" value="NON-LTR RETROLELEMENT REVERSE TRANSCRIPTASE-LIKE PROTEIN-RELATED"/>
    <property type="match status" value="1"/>
</dbReference>
<dbReference type="Proteomes" id="UP001454036">
    <property type="component" value="Unassembled WGS sequence"/>
</dbReference>
<accession>A0AAV3PCL9</accession>
<dbReference type="InterPro" id="IPR000477">
    <property type="entry name" value="RT_dom"/>
</dbReference>
<comment type="caution">
    <text evidence="2">The sequence shown here is derived from an EMBL/GenBank/DDBJ whole genome shotgun (WGS) entry which is preliminary data.</text>
</comment>
<reference evidence="2 3" key="1">
    <citation type="submission" date="2024-01" db="EMBL/GenBank/DDBJ databases">
        <title>The complete chloroplast genome sequence of Lithospermum erythrorhizon: insights into the phylogenetic relationship among Boraginaceae species and the maternal lineages of purple gromwells.</title>
        <authorList>
            <person name="Okada T."/>
            <person name="Watanabe K."/>
        </authorList>
    </citation>
    <scope>NUCLEOTIDE SEQUENCE [LARGE SCALE GENOMIC DNA]</scope>
</reference>